<keyword evidence="3" id="KW-1185">Reference proteome</keyword>
<evidence type="ECO:0000313" key="2">
    <source>
        <dbReference type="EMBL" id="KRZ75229.1"/>
    </source>
</evidence>
<keyword evidence="1" id="KW-0472">Membrane</keyword>
<dbReference type="EMBL" id="JYDO01000041">
    <property type="protein sequence ID" value="KRZ75229.1"/>
    <property type="molecule type" value="Genomic_DNA"/>
</dbReference>
<comment type="caution">
    <text evidence="2">The sequence shown here is derived from an EMBL/GenBank/DDBJ whole genome shotgun (WGS) entry which is preliminary data.</text>
</comment>
<evidence type="ECO:0000256" key="1">
    <source>
        <dbReference type="SAM" id="Phobius"/>
    </source>
</evidence>
<dbReference type="Proteomes" id="UP000054843">
    <property type="component" value="Unassembled WGS sequence"/>
</dbReference>
<evidence type="ECO:0000313" key="3">
    <source>
        <dbReference type="Proteomes" id="UP000054843"/>
    </source>
</evidence>
<sequence length="80" mass="9323">MQIYFPRSASVISDNKLMIHHDLGQRKKKVYLNNEKTSFFLLLCIDFFNVFSIGILFSVFSLNLFASLLRSLSPALRFFI</sequence>
<proteinExistence type="predicted"/>
<name>A0A0V1MTU6_9BILA</name>
<gene>
    <name evidence="2" type="ORF">T10_2569</name>
</gene>
<feature type="transmembrane region" description="Helical" evidence="1">
    <location>
        <begin position="39"/>
        <end position="69"/>
    </location>
</feature>
<reference evidence="2 3" key="1">
    <citation type="submission" date="2015-01" db="EMBL/GenBank/DDBJ databases">
        <title>Evolution of Trichinella species and genotypes.</title>
        <authorList>
            <person name="Korhonen P.K."/>
            <person name="Edoardo P."/>
            <person name="Giuseppe L.R."/>
            <person name="Gasser R.B."/>
        </authorList>
    </citation>
    <scope>NUCLEOTIDE SEQUENCE [LARGE SCALE GENOMIC DNA]</scope>
    <source>
        <strain evidence="2">ISS1980</strain>
    </source>
</reference>
<accession>A0A0V1MTU6</accession>
<keyword evidence="1" id="KW-1133">Transmembrane helix</keyword>
<keyword evidence="1" id="KW-0812">Transmembrane</keyword>
<protein>
    <submittedName>
        <fullName evidence="2">Uncharacterized protein</fullName>
    </submittedName>
</protein>
<organism evidence="2 3">
    <name type="scientific">Trichinella papuae</name>
    <dbReference type="NCBI Taxonomy" id="268474"/>
    <lineage>
        <taxon>Eukaryota</taxon>
        <taxon>Metazoa</taxon>
        <taxon>Ecdysozoa</taxon>
        <taxon>Nematoda</taxon>
        <taxon>Enoplea</taxon>
        <taxon>Dorylaimia</taxon>
        <taxon>Trichinellida</taxon>
        <taxon>Trichinellidae</taxon>
        <taxon>Trichinella</taxon>
    </lineage>
</organism>
<dbReference type="AlphaFoldDB" id="A0A0V1MTU6"/>